<dbReference type="Proteomes" id="UP001286376">
    <property type="component" value="Unassembled WGS sequence"/>
</dbReference>
<gene>
    <name evidence="2" type="ORF">NX099_07145</name>
</gene>
<accession>A0AAW9A308</accession>
<dbReference type="InterPro" id="IPR035919">
    <property type="entry name" value="EAL_sf"/>
</dbReference>
<dbReference type="RefSeq" id="WP_317848976.1">
    <property type="nucleotide sequence ID" value="NZ_JAOTNP010000040.1"/>
</dbReference>
<protein>
    <submittedName>
        <fullName evidence="2">EAL domain-containing protein</fullName>
    </submittedName>
</protein>
<dbReference type="SUPFAM" id="SSF141868">
    <property type="entry name" value="EAL domain-like"/>
    <property type="match status" value="1"/>
</dbReference>
<name>A0AAW9A308_LIMRT</name>
<reference evidence="2 3" key="1">
    <citation type="journal article" date="2022" name="Front. Cell. Infect. Microbiol.">
        <title>The probiotic and immunomodulation effects of Limosilactobacillus reuteri RGW1 isolated from calf feces.</title>
        <authorList>
            <person name="Huang K."/>
            <person name="Shi W."/>
            <person name="Yang B."/>
            <person name="Wang J."/>
        </authorList>
    </citation>
    <scope>NUCLEOTIDE SEQUENCE [LARGE SCALE GENOMIC DNA]</scope>
    <source>
        <strain evidence="2 3">RGW1</strain>
    </source>
</reference>
<dbReference type="EMBL" id="JAOTNP010000040">
    <property type="protein sequence ID" value="MDV8947167.1"/>
    <property type="molecule type" value="Genomic_DNA"/>
</dbReference>
<dbReference type="PROSITE" id="PS50883">
    <property type="entry name" value="EAL"/>
    <property type="match status" value="1"/>
</dbReference>
<organism evidence="2 3">
    <name type="scientific">Limosilactobacillus reuteri</name>
    <name type="common">Lactobacillus reuteri</name>
    <dbReference type="NCBI Taxonomy" id="1598"/>
    <lineage>
        <taxon>Bacteria</taxon>
        <taxon>Bacillati</taxon>
        <taxon>Bacillota</taxon>
        <taxon>Bacilli</taxon>
        <taxon>Lactobacillales</taxon>
        <taxon>Lactobacillaceae</taxon>
        <taxon>Limosilactobacillus</taxon>
    </lineage>
</organism>
<dbReference type="Gene3D" id="3.20.20.450">
    <property type="entry name" value="EAL domain"/>
    <property type="match status" value="1"/>
</dbReference>
<evidence type="ECO:0000259" key="1">
    <source>
        <dbReference type="PROSITE" id="PS50883"/>
    </source>
</evidence>
<dbReference type="GO" id="GO:0071111">
    <property type="term" value="F:cyclic-guanylate-specific phosphodiesterase activity"/>
    <property type="evidence" value="ECO:0007669"/>
    <property type="project" value="InterPro"/>
</dbReference>
<evidence type="ECO:0000313" key="2">
    <source>
        <dbReference type="EMBL" id="MDV8947167.1"/>
    </source>
</evidence>
<dbReference type="PANTHER" id="PTHR33121">
    <property type="entry name" value="CYCLIC DI-GMP PHOSPHODIESTERASE PDEF"/>
    <property type="match status" value="1"/>
</dbReference>
<dbReference type="PANTHER" id="PTHR33121:SF70">
    <property type="entry name" value="SIGNALING PROTEIN YKOW"/>
    <property type="match status" value="1"/>
</dbReference>
<comment type="caution">
    <text evidence="2">The sequence shown here is derived from an EMBL/GenBank/DDBJ whole genome shotgun (WGS) entry which is preliminary data.</text>
</comment>
<evidence type="ECO:0000313" key="3">
    <source>
        <dbReference type="Proteomes" id="UP001286376"/>
    </source>
</evidence>
<proteinExistence type="predicted"/>
<dbReference type="Pfam" id="PF00563">
    <property type="entry name" value="EAL"/>
    <property type="match status" value="1"/>
</dbReference>
<sequence>MYNIFQPILSVDQAMNAEIDTYEMLIRNNNGEFPGINFLHSLTTQEGNDAWIKASRKSLKNALNEQKNRKIYINLEPCQMKFESIWRFLEEIREAYHDHVAIEITERRETIHSLDYLDREIQRLKKVGFELAIDDVCAGSNSYAFIKRQLKVVSRIKLSLLLFKDEDYELMMSFVNAWLAFAKKHHLTFVIEGISNRQLAKKFAGNPVILQQGFYWGKDTAYFNEE</sequence>
<dbReference type="InterPro" id="IPR001633">
    <property type="entry name" value="EAL_dom"/>
</dbReference>
<dbReference type="AlphaFoldDB" id="A0AAW9A308"/>
<dbReference type="InterPro" id="IPR050706">
    <property type="entry name" value="Cyclic-di-GMP_PDE-like"/>
</dbReference>
<feature type="domain" description="EAL" evidence="1">
    <location>
        <begin position="1"/>
        <end position="226"/>
    </location>
</feature>